<proteinExistence type="predicted"/>
<gene>
    <name evidence="1" type="ORF">K466DRAFT_666882</name>
</gene>
<reference evidence="1 2" key="1">
    <citation type="journal article" date="2019" name="Nat. Ecol. Evol.">
        <title>Megaphylogeny resolves global patterns of mushroom evolution.</title>
        <authorList>
            <person name="Varga T."/>
            <person name="Krizsan K."/>
            <person name="Foldi C."/>
            <person name="Dima B."/>
            <person name="Sanchez-Garcia M."/>
            <person name="Sanchez-Ramirez S."/>
            <person name="Szollosi G.J."/>
            <person name="Szarkandi J.G."/>
            <person name="Papp V."/>
            <person name="Albert L."/>
            <person name="Andreopoulos W."/>
            <person name="Angelini C."/>
            <person name="Antonin V."/>
            <person name="Barry K.W."/>
            <person name="Bougher N.L."/>
            <person name="Buchanan P."/>
            <person name="Buyck B."/>
            <person name="Bense V."/>
            <person name="Catcheside P."/>
            <person name="Chovatia M."/>
            <person name="Cooper J."/>
            <person name="Damon W."/>
            <person name="Desjardin D."/>
            <person name="Finy P."/>
            <person name="Geml J."/>
            <person name="Haridas S."/>
            <person name="Hughes K."/>
            <person name="Justo A."/>
            <person name="Karasinski D."/>
            <person name="Kautmanova I."/>
            <person name="Kiss B."/>
            <person name="Kocsube S."/>
            <person name="Kotiranta H."/>
            <person name="LaButti K.M."/>
            <person name="Lechner B.E."/>
            <person name="Liimatainen K."/>
            <person name="Lipzen A."/>
            <person name="Lukacs Z."/>
            <person name="Mihaltcheva S."/>
            <person name="Morgado L.N."/>
            <person name="Niskanen T."/>
            <person name="Noordeloos M.E."/>
            <person name="Ohm R.A."/>
            <person name="Ortiz-Santana B."/>
            <person name="Ovrebo C."/>
            <person name="Racz N."/>
            <person name="Riley R."/>
            <person name="Savchenko A."/>
            <person name="Shiryaev A."/>
            <person name="Soop K."/>
            <person name="Spirin V."/>
            <person name="Szebenyi C."/>
            <person name="Tomsovsky M."/>
            <person name="Tulloss R.E."/>
            <person name="Uehling J."/>
            <person name="Grigoriev I.V."/>
            <person name="Vagvolgyi C."/>
            <person name="Papp T."/>
            <person name="Martin F.M."/>
            <person name="Miettinen O."/>
            <person name="Hibbett D.S."/>
            <person name="Nagy L.G."/>
        </authorList>
    </citation>
    <scope>NUCLEOTIDE SEQUENCE [LARGE SCALE GENOMIC DNA]</scope>
    <source>
        <strain evidence="1 2">HHB13444</strain>
    </source>
</reference>
<keyword evidence="2" id="KW-1185">Reference proteome</keyword>
<dbReference type="Proteomes" id="UP000308197">
    <property type="component" value="Unassembled WGS sequence"/>
</dbReference>
<evidence type="ECO:0008006" key="3">
    <source>
        <dbReference type="Google" id="ProtNLM"/>
    </source>
</evidence>
<organism evidence="1 2">
    <name type="scientific">Polyporus arcularius HHB13444</name>
    <dbReference type="NCBI Taxonomy" id="1314778"/>
    <lineage>
        <taxon>Eukaryota</taxon>
        <taxon>Fungi</taxon>
        <taxon>Dikarya</taxon>
        <taxon>Basidiomycota</taxon>
        <taxon>Agaricomycotina</taxon>
        <taxon>Agaricomycetes</taxon>
        <taxon>Polyporales</taxon>
        <taxon>Polyporaceae</taxon>
        <taxon>Polyporus</taxon>
    </lineage>
</organism>
<name>A0A5C3NWT7_9APHY</name>
<evidence type="ECO:0000313" key="1">
    <source>
        <dbReference type="EMBL" id="TFK81834.1"/>
    </source>
</evidence>
<dbReference type="InParanoid" id="A0A5C3NWT7"/>
<dbReference type="AlphaFoldDB" id="A0A5C3NWT7"/>
<accession>A0A5C3NWT7</accession>
<protein>
    <recommendedName>
        <fullName evidence="3">F-box domain-containing protein</fullName>
    </recommendedName>
</protein>
<evidence type="ECO:0000313" key="2">
    <source>
        <dbReference type="Proteomes" id="UP000308197"/>
    </source>
</evidence>
<sequence length="497" mass="55935">MDNSVLNIDVFHVIMAYATRHTVSKLMQTCHSLTYEGGRYLLASGVQLRTENDAVSFLSFLFARSSFEEFSSRIQWVRSVVLSFGTAPPRQSMIPGTVYSIFTNLSLFAFNFVHLEIYSAETLLTLDPSVDIPYVIASLTTLGTLSIVDGGKVALNMLGRLQSRLYSASISVYSAAVVADIASVTPGERNARRLFEGCAQQLTSLSVDGPLSFSAAGPTYSALRVLSIRRIWPPAVVDYLDAFPHLQHLKVLDLIPDALDEDDIDQHRQNNILCRSHRAADRIRDVRGPIVDLYTLGLSCRAEFLCALQSNDGWDEYMEECLCAILVDTRPVHLTLMITDVALLLSEEFCALCQQEPMQHLESIHLFLDLIPYEYRLLNMFPILEAIHEGVRTMTSLRAFKLTISWFPLGEYEEDYGVDERGQDFEVVMKSWHGYQVPPRQDFVLRDFFASWDPNAFVNRLSEALAGLEAVHVINQGHMYNATVKRGPYGQFGGMWT</sequence>
<dbReference type="EMBL" id="ML211553">
    <property type="protein sequence ID" value="TFK81834.1"/>
    <property type="molecule type" value="Genomic_DNA"/>
</dbReference>